<dbReference type="InterPro" id="IPR032805">
    <property type="entry name" value="Wax_synthase_dom"/>
</dbReference>
<dbReference type="PANTHER" id="PTHR31595:SF60">
    <property type="entry name" value="BIOSYNTHESIS PROTEIN (TRI7), PUTATIVE (AFU_ORTHOLOGUE AFUA_8G05970)-RELATED"/>
    <property type="match status" value="1"/>
</dbReference>
<evidence type="ECO:0000313" key="10">
    <source>
        <dbReference type="Proteomes" id="UP000481861"/>
    </source>
</evidence>
<reference evidence="9 10" key="1">
    <citation type="submission" date="2020-01" db="EMBL/GenBank/DDBJ databases">
        <authorList>
            <consortium name="DOE Joint Genome Institute"/>
            <person name="Haridas S."/>
            <person name="Albert R."/>
            <person name="Binder M."/>
            <person name="Bloem J."/>
            <person name="Labutti K."/>
            <person name="Salamov A."/>
            <person name="Andreopoulos B."/>
            <person name="Baker S.E."/>
            <person name="Barry K."/>
            <person name="Bills G."/>
            <person name="Bluhm B.H."/>
            <person name="Cannon C."/>
            <person name="Castanera R."/>
            <person name="Culley D.E."/>
            <person name="Daum C."/>
            <person name="Ezra D."/>
            <person name="Gonzalez J.B."/>
            <person name="Henrissat B."/>
            <person name="Kuo A."/>
            <person name="Liang C."/>
            <person name="Lipzen A."/>
            <person name="Lutzoni F."/>
            <person name="Magnuson J."/>
            <person name="Mondo S."/>
            <person name="Nolan M."/>
            <person name="Ohm R."/>
            <person name="Pangilinan J."/>
            <person name="Park H.-J.H."/>
            <person name="Ramirez L."/>
            <person name="Alfaro M."/>
            <person name="Sun H."/>
            <person name="Tritt A."/>
            <person name="Yoshinaga Y."/>
            <person name="Zwiers L.-H.L."/>
            <person name="Turgeon B.G."/>
            <person name="Goodwin S.B."/>
            <person name="Spatafora J.W."/>
            <person name="Crous P.W."/>
            <person name="Grigoriev I.V."/>
        </authorList>
    </citation>
    <scope>NUCLEOTIDE SEQUENCE [LARGE SCALE GENOMIC DNA]</scope>
    <source>
        <strain evidence="9 10">CBS 611.86</strain>
    </source>
</reference>
<evidence type="ECO:0000313" key="9">
    <source>
        <dbReference type="EMBL" id="KAF2865631.1"/>
    </source>
</evidence>
<comment type="caution">
    <text evidence="9">The sequence shown here is derived from an EMBL/GenBank/DDBJ whole genome shotgun (WGS) entry which is preliminary data.</text>
</comment>
<dbReference type="GO" id="GO:0016020">
    <property type="term" value="C:membrane"/>
    <property type="evidence" value="ECO:0007669"/>
    <property type="project" value="UniProtKB-SubCell"/>
</dbReference>
<evidence type="ECO:0000256" key="5">
    <source>
        <dbReference type="ARBA" id="ARBA00022989"/>
    </source>
</evidence>
<sequence length="438" mass="47445">MSTLPPFPFRFSPTLSSLSLPPPPVLLTFQLLTSATIIGFTPPSSWLRPAALPLLSACAACIVRNAPAYMRPRWGSLLGGFSVALLLQYVDLGVISRWGFGDGGKVAAKEREGDDDDDADVRKASRNRNRNSSVAARFAFGWHALWSFRHINSPHSVPSIPPFSTASPAYVPPRRRFVAQQCAVACTCYILLDLLAARPPPANAAQIFNPALVPFFARLGSVTGAEIKLRALSIAGFAFTFYCVIQGFQSLAAAVAVGLGVSGVEEWRPAFGRLADAWRLKNVWGKFWHQLLRRPLTVPASALVHDVLCLPRHTVPAGALKILISFAISGAMHTAAGVASGMPAHELGVFRFFCTQAFGVLFEQSVISVFRSVRGVAEKEKEREKPPVWMRAVGFVWVAGFMAWSGPAWLYPQAARAPRQGATSFLPFSVVGMVSKLG</sequence>
<dbReference type="Proteomes" id="UP000481861">
    <property type="component" value="Unassembled WGS sequence"/>
</dbReference>
<feature type="domain" description="Wax synthase" evidence="8">
    <location>
        <begin position="267"/>
        <end position="354"/>
    </location>
</feature>
<comment type="subcellular location">
    <subcellularLocation>
        <location evidence="1">Membrane</location>
        <topology evidence="1">Multi-pass membrane protein</topology>
    </subcellularLocation>
</comment>
<gene>
    <name evidence="9" type="ORF">BDV95DRAFT_586208</name>
</gene>
<dbReference type="EMBL" id="JAADJZ010000032">
    <property type="protein sequence ID" value="KAF2865631.1"/>
    <property type="molecule type" value="Genomic_DNA"/>
</dbReference>
<keyword evidence="5" id="KW-1133">Transmembrane helix</keyword>
<dbReference type="GO" id="GO:0006629">
    <property type="term" value="P:lipid metabolic process"/>
    <property type="evidence" value="ECO:0007669"/>
    <property type="project" value="InterPro"/>
</dbReference>
<dbReference type="OrthoDB" id="1077582at2759"/>
<evidence type="ECO:0000256" key="6">
    <source>
        <dbReference type="ARBA" id="ARBA00023136"/>
    </source>
</evidence>
<keyword evidence="3 9" id="KW-0808">Transferase</keyword>
<comment type="similarity">
    <text evidence="2">Belongs to the wax synthase family.</text>
</comment>
<keyword evidence="10" id="KW-1185">Reference proteome</keyword>
<accession>A0A7C8I1L9</accession>
<dbReference type="Pfam" id="PF13813">
    <property type="entry name" value="MBOAT_2"/>
    <property type="match status" value="1"/>
</dbReference>
<dbReference type="PANTHER" id="PTHR31595">
    <property type="entry name" value="LONG-CHAIN-ALCOHOL O-FATTY-ACYLTRANSFERASE 3-RELATED"/>
    <property type="match status" value="1"/>
</dbReference>
<evidence type="ECO:0000256" key="7">
    <source>
        <dbReference type="SAM" id="MobiDB-lite"/>
    </source>
</evidence>
<evidence type="ECO:0000256" key="4">
    <source>
        <dbReference type="ARBA" id="ARBA00022692"/>
    </source>
</evidence>
<protein>
    <submittedName>
        <fullName evidence="9">Membrane bound O-acyl transferase family-domain-containing protein</fullName>
    </submittedName>
</protein>
<dbReference type="GO" id="GO:0008374">
    <property type="term" value="F:O-acyltransferase activity"/>
    <property type="evidence" value="ECO:0007669"/>
    <property type="project" value="InterPro"/>
</dbReference>
<name>A0A7C8I1L9_9PLEO</name>
<organism evidence="9 10">
    <name type="scientific">Massariosphaeria phaeospora</name>
    <dbReference type="NCBI Taxonomy" id="100035"/>
    <lineage>
        <taxon>Eukaryota</taxon>
        <taxon>Fungi</taxon>
        <taxon>Dikarya</taxon>
        <taxon>Ascomycota</taxon>
        <taxon>Pezizomycotina</taxon>
        <taxon>Dothideomycetes</taxon>
        <taxon>Pleosporomycetidae</taxon>
        <taxon>Pleosporales</taxon>
        <taxon>Pleosporales incertae sedis</taxon>
        <taxon>Massariosphaeria</taxon>
    </lineage>
</organism>
<evidence type="ECO:0000256" key="3">
    <source>
        <dbReference type="ARBA" id="ARBA00022679"/>
    </source>
</evidence>
<feature type="region of interest" description="Disordered" evidence="7">
    <location>
        <begin position="107"/>
        <end position="126"/>
    </location>
</feature>
<evidence type="ECO:0000256" key="2">
    <source>
        <dbReference type="ARBA" id="ARBA00007282"/>
    </source>
</evidence>
<evidence type="ECO:0000256" key="1">
    <source>
        <dbReference type="ARBA" id="ARBA00004141"/>
    </source>
</evidence>
<evidence type="ECO:0000259" key="8">
    <source>
        <dbReference type="Pfam" id="PF13813"/>
    </source>
</evidence>
<keyword evidence="6" id="KW-0472">Membrane</keyword>
<dbReference type="InterPro" id="IPR044851">
    <property type="entry name" value="Wax_synthase"/>
</dbReference>
<proteinExistence type="inferred from homology"/>
<keyword evidence="4" id="KW-0812">Transmembrane</keyword>
<dbReference type="AlphaFoldDB" id="A0A7C8I1L9"/>